<evidence type="ECO:0000256" key="1">
    <source>
        <dbReference type="ARBA" id="ARBA00023027"/>
    </source>
</evidence>
<name>A0AA46DX71_9FUSO</name>
<gene>
    <name evidence="3" type="ORF">EV215_1894</name>
</gene>
<evidence type="ECO:0000259" key="2">
    <source>
        <dbReference type="Pfam" id="PF16363"/>
    </source>
</evidence>
<dbReference type="Pfam" id="PF16363">
    <property type="entry name" value="GDP_Man_Dehyd"/>
    <property type="match status" value="1"/>
</dbReference>
<comment type="caution">
    <text evidence="3">The sequence shown here is derived from an EMBL/GenBank/DDBJ whole genome shotgun (WGS) entry which is preliminary data.</text>
</comment>
<sequence length="337" mass="39038">MVKTYLITGGAGFIGSHLIEYLLKEGNKIINIDNFNNYYDINIKIRNVLESTNKYDKKVEKLEELKSVVDSENYKLEIIDIINKEELNRVFKENKIDIVINLAAMAGVRPSLENPQLYEEVNIKGFMNILEMCKKYNIKKVIQASSSSVYGNNKRVPFKEIDIVDFAISPYAATKKACEVMGHVYYHLYNIDMIQLRFFTVYGPRQRPDLAIHKFTRLITEGKEVPFYGDGTTERDYTYIEDIIDGITKAIKYIEKKEKVYEIINLGESQTISLKEMLETLEEELGKKAKLKKLPMQLGDVKRTNADISKAKELLGYNPKTNFKEGIQKFVQWYKKS</sequence>
<dbReference type="PRINTS" id="PR01713">
    <property type="entry name" value="NUCEPIMERASE"/>
</dbReference>
<dbReference type="Proteomes" id="UP000294678">
    <property type="component" value="Unassembled WGS sequence"/>
</dbReference>
<dbReference type="InterPro" id="IPR036291">
    <property type="entry name" value="NAD(P)-bd_dom_sf"/>
</dbReference>
<dbReference type="Gene3D" id="3.90.25.10">
    <property type="entry name" value="UDP-galactose 4-epimerase, domain 1"/>
    <property type="match status" value="1"/>
</dbReference>
<dbReference type="AlphaFoldDB" id="A0AA46DX71"/>
<dbReference type="Gene3D" id="3.40.50.720">
    <property type="entry name" value="NAD(P)-binding Rossmann-like Domain"/>
    <property type="match status" value="1"/>
</dbReference>
<evidence type="ECO:0000313" key="4">
    <source>
        <dbReference type="Proteomes" id="UP000294678"/>
    </source>
</evidence>
<keyword evidence="1" id="KW-0520">NAD</keyword>
<accession>A0AA46DX71</accession>
<organism evidence="3 4">
    <name type="scientific">Hypnocyclicus thermotrophus</name>
    <dbReference type="NCBI Taxonomy" id="1627895"/>
    <lineage>
        <taxon>Bacteria</taxon>
        <taxon>Fusobacteriati</taxon>
        <taxon>Fusobacteriota</taxon>
        <taxon>Fusobacteriia</taxon>
        <taxon>Fusobacteriales</taxon>
        <taxon>Fusobacteriaceae</taxon>
        <taxon>Hypnocyclicus</taxon>
    </lineage>
</organism>
<protein>
    <submittedName>
        <fullName evidence="3">UDP-glucuronate 4-epimerase</fullName>
    </submittedName>
</protein>
<dbReference type="PANTHER" id="PTHR43574">
    <property type="entry name" value="EPIMERASE-RELATED"/>
    <property type="match status" value="1"/>
</dbReference>
<dbReference type="InterPro" id="IPR016040">
    <property type="entry name" value="NAD(P)-bd_dom"/>
</dbReference>
<feature type="domain" description="NAD(P)-binding" evidence="2">
    <location>
        <begin position="6"/>
        <end position="329"/>
    </location>
</feature>
<dbReference type="SUPFAM" id="SSF51735">
    <property type="entry name" value="NAD(P)-binding Rossmann-fold domains"/>
    <property type="match status" value="1"/>
</dbReference>
<evidence type="ECO:0000313" key="3">
    <source>
        <dbReference type="EMBL" id="TDT67889.1"/>
    </source>
</evidence>
<reference evidence="3 4" key="1">
    <citation type="submission" date="2019-03" db="EMBL/GenBank/DDBJ databases">
        <title>Genomic Encyclopedia of Type Strains, Phase IV (KMG-IV): sequencing the most valuable type-strain genomes for metagenomic binning, comparative biology and taxonomic classification.</title>
        <authorList>
            <person name="Goeker M."/>
        </authorList>
    </citation>
    <scope>NUCLEOTIDE SEQUENCE [LARGE SCALE GENOMIC DNA]</scope>
    <source>
        <strain evidence="3 4">DSM 100055</strain>
    </source>
</reference>
<dbReference type="EMBL" id="SOBG01000009">
    <property type="protein sequence ID" value="TDT67889.1"/>
    <property type="molecule type" value="Genomic_DNA"/>
</dbReference>
<dbReference type="RefSeq" id="WP_134113754.1">
    <property type="nucleotide sequence ID" value="NZ_SOBG01000009.1"/>
</dbReference>
<keyword evidence="4" id="KW-1185">Reference proteome</keyword>
<proteinExistence type="predicted"/>